<evidence type="ECO:0000256" key="6">
    <source>
        <dbReference type="SAM" id="MobiDB-lite"/>
    </source>
</evidence>
<keyword evidence="8" id="KW-1185">Reference proteome</keyword>
<comment type="caution">
    <text evidence="7">The sequence shown here is derived from an EMBL/GenBank/DDBJ whole genome shotgun (WGS) entry which is preliminary data.</text>
</comment>
<feature type="compositionally biased region" description="Polar residues" evidence="6">
    <location>
        <begin position="1"/>
        <end position="15"/>
    </location>
</feature>
<dbReference type="PANTHER" id="PTHR12303">
    <property type="entry name" value="CARNOSINE N-METHYLTRANSFERASE"/>
    <property type="match status" value="1"/>
</dbReference>
<feature type="compositionally biased region" description="Polar residues" evidence="6">
    <location>
        <begin position="258"/>
        <end position="274"/>
    </location>
</feature>
<sequence>MADGSTASSTDTGIQASPLDDPEERRVLHAALDSFQQYRQAAHYNITHLRRQSFYSLPSAHMEILCEPPFSLPQTFDAVDAAIDSNADISEAILATGLSMFGAYVDEEAWKGKATPTDLDKARSTIRQLYRDWSCEDPWALNFNNHLSRANQLQSVKIPDVHPHAALAQNLEGFQPEIPPSDRMNMTAGDFCELYLESRYRSAFDAVTTCFFIDTASNVIDYIETVKHTLRSGGIWINLGPLLWHFEATPTPADTERQSSNSGSAPQTATSGTRRSAGFREPGSFELSNDEVVALVERFGFDVIEHRQAPAGATGYIQDQLSMLQNVYQPAFWVARRR</sequence>
<evidence type="ECO:0000256" key="2">
    <source>
        <dbReference type="ARBA" id="ARBA00012003"/>
    </source>
</evidence>
<comment type="similarity">
    <text evidence="1">Belongs to the carnosine N-methyltransferase family.</text>
</comment>
<dbReference type="AlphaFoldDB" id="A0A4U0X3W2"/>
<evidence type="ECO:0000256" key="4">
    <source>
        <dbReference type="ARBA" id="ARBA00022679"/>
    </source>
</evidence>
<dbReference type="PANTHER" id="PTHR12303:SF6">
    <property type="entry name" value="CARNOSINE N-METHYLTRANSFERASE"/>
    <property type="match status" value="1"/>
</dbReference>
<dbReference type="InterPro" id="IPR029063">
    <property type="entry name" value="SAM-dependent_MTases_sf"/>
</dbReference>
<dbReference type="EC" id="2.1.1.22" evidence="2"/>
<proteinExistence type="inferred from homology"/>
<keyword evidence="3" id="KW-0489">Methyltransferase</keyword>
<feature type="region of interest" description="Disordered" evidence="6">
    <location>
        <begin position="1"/>
        <end position="22"/>
    </location>
</feature>
<keyword evidence="5" id="KW-0949">S-adenosyl-L-methionine</keyword>
<feature type="region of interest" description="Disordered" evidence="6">
    <location>
        <begin position="251"/>
        <end position="283"/>
    </location>
</feature>
<organism evidence="7 8">
    <name type="scientific">Friedmanniomyces simplex</name>
    <dbReference type="NCBI Taxonomy" id="329884"/>
    <lineage>
        <taxon>Eukaryota</taxon>
        <taxon>Fungi</taxon>
        <taxon>Dikarya</taxon>
        <taxon>Ascomycota</taxon>
        <taxon>Pezizomycotina</taxon>
        <taxon>Dothideomycetes</taxon>
        <taxon>Dothideomycetidae</taxon>
        <taxon>Mycosphaerellales</taxon>
        <taxon>Teratosphaeriaceae</taxon>
        <taxon>Friedmanniomyces</taxon>
    </lineage>
</organism>
<evidence type="ECO:0000256" key="1">
    <source>
        <dbReference type="ARBA" id="ARBA00010086"/>
    </source>
</evidence>
<dbReference type="Pfam" id="PF07942">
    <property type="entry name" value="CARME"/>
    <property type="match status" value="1"/>
</dbReference>
<keyword evidence="4" id="KW-0808">Transferase</keyword>
<evidence type="ECO:0000256" key="5">
    <source>
        <dbReference type="ARBA" id="ARBA00022691"/>
    </source>
</evidence>
<dbReference type="GO" id="GO:0032259">
    <property type="term" value="P:methylation"/>
    <property type="evidence" value="ECO:0007669"/>
    <property type="project" value="UniProtKB-KW"/>
</dbReference>
<dbReference type="STRING" id="329884.A0A4U0X3W2"/>
<protein>
    <recommendedName>
        <fullName evidence="2">carnosine N-methyltransferase</fullName>
        <ecNumber evidence="2">2.1.1.22</ecNumber>
    </recommendedName>
</protein>
<accession>A0A4U0X3W2</accession>
<dbReference type="SMART" id="SM01296">
    <property type="entry name" value="N2227"/>
    <property type="match status" value="1"/>
</dbReference>
<reference evidence="7 8" key="1">
    <citation type="submission" date="2017-03" db="EMBL/GenBank/DDBJ databases">
        <title>Genomes of endolithic fungi from Antarctica.</title>
        <authorList>
            <person name="Coleine C."/>
            <person name="Masonjones S."/>
            <person name="Stajich J.E."/>
        </authorList>
    </citation>
    <scope>NUCLEOTIDE SEQUENCE [LARGE SCALE GENOMIC DNA]</scope>
    <source>
        <strain evidence="7 8">CCFEE 5184</strain>
    </source>
</reference>
<evidence type="ECO:0000313" key="8">
    <source>
        <dbReference type="Proteomes" id="UP000309340"/>
    </source>
</evidence>
<dbReference type="InterPro" id="IPR012901">
    <property type="entry name" value="CARME"/>
</dbReference>
<evidence type="ECO:0000313" key="7">
    <source>
        <dbReference type="EMBL" id="TKA71060.1"/>
    </source>
</evidence>
<dbReference type="GO" id="GO:0030735">
    <property type="term" value="F:carnosine N-methyltransferase activity"/>
    <property type="evidence" value="ECO:0007669"/>
    <property type="project" value="UniProtKB-EC"/>
</dbReference>
<name>A0A4U0X3W2_9PEZI</name>
<dbReference type="SUPFAM" id="SSF53335">
    <property type="entry name" value="S-adenosyl-L-methionine-dependent methyltransferases"/>
    <property type="match status" value="1"/>
</dbReference>
<dbReference type="EMBL" id="NAJQ01000369">
    <property type="protein sequence ID" value="TKA71060.1"/>
    <property type="molecule type" value="Genomic_DNA"/>
</dbReference>
<dbReference type="OrthoDB" id="978at2759"/>
<gene>
    <name evidence="7" type="ORF">B0A55_07234</name>
</gene>
<evidence type="ECO:0000256" key="3">
    <source>
        <dbReference type="ARBA" id="ARBA00022603"/>
    </source>
</evidence>
<dbReference type="Proteomes" id="UP000309340">
    <property type="component" value="Unassembled WGS sequence"/>
</dbReference>